<dbReference type="Proteomes" id="UP001305414">
    <property type="component" value="Unassembled WGS sequence"/>
</dbReference>
<dbReference type="InterPro" id="IPR052594">
    <property type="entry name" value="J_domain-containing_protein"/>
</dbReference>
<dbReference type="PANTHER" id="PTHR44144:SF1">
    <property type="entry name" value="DNAJ HOMOLOG SUBFAMILY C MEMBER 9"/>
    <property type="match status" value="1"/>
</dbReference>
<feature type="region of interest" description="Disordered" evidence="1">
    <location>
        <begin position="64"/>
        <end position="303"/>
    </location>
</feature>
<evidence type="ECO:0000313" key="3">
    <source>
        <dbReference type="EMBL" id="KAK5627141.1"/>
    </source>
</evidence>
<dbReference type="InterPro" id="IPR001623">
    <property type="entry name" value="DnaJ_domain"/>
</dbReference>
<dbReference type="PANTHER" id="PTHR44144">
    <property type="entry name" value="DNAJ HOMOLOG SUBFAMILY C MEMBER 9"/>
    <property type="match status" value="1"/>
</dbReference>
<protein>
    <recommendedName>
        <fullName evidence="2">J domain-containing protein</fullName>
    </recommendedName>
</protein>
<feature type="compositionally biased region" description="Basic and acidic residues" evidence="1">
    <location>
        <begin position="65"/>
        <end position="89"/>
    </location>
</feature>
<evidence type="ECO:0000256" key="1">
    <source>
        <dbReference type="SAM" id="MobiDB-lite"/>
    </source>
</evidence>
<feature type="compositionally biased region" description="Pro residues" evidence="1">
    <location>
        <begin position="338"/>
        <end position="351"/>
    </location>
</feature>
<feature type="domain" description="J" evidence="2">
    <location>
        <begin position="7"/>
        <end position="75"/>
    </location>
</feature>
<proteinExistence type="predicted"/>
<dbReference type="PROSITE" id="PS00636">
    <property type="entry name" value="DNAJ_1"/>
    <property type="match status" value="1"/>
</dbReference>
<dbReference type="AlphaFoldDB" id="A0AAN7Z756"/>
<dbReference type="InterPro" id="IPR018253">
    <property type="entry name" value="DnaJ_domain_CS"/>
</dbReference>
<dbReference type="CDD" id="cd06257">
    <property type="entry name" value="DnaJ"/>
    <property type="match status" value="1"/>
</dbReference>
<dbReference type="Pfam" id="PF00226">
    <property type="entry name" value="DnaJ"/>
    <property type="match status" value="1"/>
</dbReference>
<reference evidence="3 4" key="1">
    <citation type="submission" date="2023-10" db="EMBL/GenBank/DDBJ databases">
        <title>Draft genome sequence of Xylaria bambusicola isolate GMP-LS, the root and basal stem rot pathogen of sugarcane in Indonesia.</title>
        <authorList>
            <person name="Selvaraj P."/>
            <person name="Muralishankar V."/>
            <person name="Muruganantham S."/>
            <person name="Sp S."/>
            <person name="Haryani S."/>
            <person name="Lau K.J.X."/>
            <person name="Naqvi N.I."/>
        </authorList>
    </citation>
    <scope>NUCLEOTIDE SEQUENCE [LARGE SCALE GENOMIC DNA]</scope>
    <source>
        <strain evidence="3">GMP-LS</strain>
    </source>
</reference>
<comment type="caution">
    <text evidence="3">The sequence shown here is derived from an EMBL/GenBank/DDBJ whole genome shotgun (WGS) entry which is preliminary data.</text>
</comment>
<dbReference type="GO" id="GO:0031072">
    <property type="term" value="F:heat shock protein binding"/>
    <property type="evidence" value="ECO:0007669"/>
    <property type="project" value="TreeGrafter"/>
</dbReference>
<dbReference type="SUPFAM" id="SSF46565">
    <property type="entry name" value="Chaperone J-domain"/>
    <property type="match status" value="1"/>
</dbReference>
<dbReference type="FunFam" id="1.10.287.110:FF:000073">
    <property type="entry name" value="DnaJ domain protein"/>
    <property type="match status" value="1"/>
</dbReference>
<dbReference type="EMBL" id="JAWHQM010000005">
    <property type="protein sequence ID" value="KAK5627141.1"/>
    <property type="molecule type" value="Genomic_DNA"/>
</dbReference>
<feature type="compositionally biased region" description="Basic and acidic residues" evidence="1">
    <location>
        <begin position="143"/>
        <end position="168"/>
    </location>
</feature>
<dbReference type="GO" id="GO:0005737">
    <property type="term" value="C:cytoplasm"/>
    <property type="evidence" value="ECO:0007669"/>
    <property type="project" value="TreeGrafter"/>
</dbReference>
<dbReference type="PROSITE" id="PS50076">
    <property type="entry name" value="DNAJ_2"/>
    <property type="match status" value="1"/>
</dbReference>
<dbReference type="PRINTS" id="PR00625">
    <property type="entry name" value="JDOMAIN"/>
</dbReference>
<feature type="region of interest" description="Disordered" evidence="1">
    <location>
        <begin position="331"/>
        <end position="520"/>
    </location>
</feature>
<dbReference type="GO" id="GO:0005634">
    <property type="term" value="C:nucleus"/>
    <property type="evidence" value="ECO:0007669"/>
    <property type="project" value="TreeGrafter"/>
</dbReference>
<organism evidence="3 4">
    <name type="scientific">Xylaria bambusicola</name>
    <dbReference type="NCBI Taxonomy" id="326684"/>
    <lineage>
        <taxon>Eukaryota</taxon>
        <taxon>Fungi</taxon>
        <taxon>Dikarya</taxon>
        <taxon>Ascomycota</taxon>
        <taxon>Pezizomycotina</taxon>
        <taxon>Sordariomycetes</taxon>
        <taxon>Xylariomycetidae</taxon>
        <taxon>Xylariales</taxon>
        <taxon>Xylariaceae</taxon>
        <taxon>Xylaria</taxon>
    </lineage>
</organism>
<feature type="compositionally biased region" description="Basic and acidic residues" evidence="1">
    <location>
        <begin position="179"/>
        <end position="238"/>
    </location>
</feature>
<keyword evidence="4" id="KW-1185">Reference proteome</keyword>
<gene>
    <name evidence="3" type="ORF">RRF57_002856</name>
</gene>
<dbReference type="InterPro" id="IPR036869">
    <property type="entry name" value="J_dom_sf"/>
</dbReference>
<feature type="compositionally biased region" description="Basic and acidic residues" evidence="1">
    <location>
        <begin position="272"/>
        <end position="297"/>
    </location>
</feature>
<accession>A0AAN7Z756</accession>
<dbReference type="SMART" id="SM00271">
    <property type="entry name" value="DnaJ"/>
    <property type="match status" value="1"/>
</dbReference>
<feature type="compositionally biased region" description="Basic and acidic residues" evidence="1">
    <location>
        <begin position="100"/>
        <end position="114"/>
    </location>
</feature>
<sequence>MTVLPPDPYRILGVSKDAQIPEIRSAHRKLVLKCHPDKIQDPALKEAKQKEFQQVQQAYELLSNETEREKYDRKAEAFELRERERERAKTSAARPTSSTPKRESPLFYHVKEASPRTTTFAKSSPYGRTPPRSWEDTTFAARQFEEAARHARKTASYEKEKPSRQEERRKRKDEEEELAREREKVKEAREARDARDARKAKDRREEREKEKRKEDKKKTHSDREKEREKEQKSATAEKHRSRRHPIIEDQDSSDVPDSSEDDDVIYEPPPSKTDRKKSSSSRKPEDTDHPSTSERTRKYSGNMESAIRYLTKAGTKPVSFVRSHTYTEGSSVLYTPTVPTPPPAAGAPFAPPQVNEPGEISGEEVRRSAARPSLRRMSHDTPRASREKSSSHKKSSSSRDQPIIVEAGSPRAVPSLPRAHTESYSRPVPIPNISRAETWYPSTEREQERHERVRSRLTPPAYTDEEDTEDDRERRHRRSRRTQSPEPIPYVRYAVDGSGTKSIPIRQKQYHEQPQRGAYKTSKAYVMPNSSARVQRGHTAYAREYYEDDRPQHFSGIKYAPQFDERDIRYSDLPYKGSSYRPDVYA</sequence>
<feature type="compositionally biased region" description="Basic and acidic residues" evidence="1">
    <location>
        <begin position="377"/>
        <end position="390"/>
    </location>
</feature>
<feature type="compositionally biased region" description="Acidic residues" evidence="1">
    <location>
        <begin position="248"/>
        <end position="265"/>
    </location>
</feature>
<dbReference type="Gene3D" id="1.10.287.110">
    <property type="entry name" value="DnaJ domain"/>
    <property type="match status" value="1"/>
</dbReference>
<name>A0AAN7Z756_9PEZI</name>
<evidence type="ECO:0000259" key="2">
    <source>
        <dbReference type="PROSITE" id="PS50076"/>
    </source>
</evidence>
<evidence type="ECO:0000313" key="4">
    <source>
        <dbReference type="Proteomes" id="UP001305414"/>
    </source>
</evidence>